<dbReference type="EMBL" id="JAERRK010000036">
    <property type="protein sequence ID" value="MBL1087572.1"/>
    <property type="molecule type" value="Genomic_DNA"/>
</dbReference>
<dbReference type="Proteomes" id="UP000661858">
    <property type="component" value="Unassembled WGS sequence"/>
</dbReference>
<reference evidence="5" key="1">
    <citation type="submission" date="2021-01" db="EMBL/GenBank/DDBJ databases">
        <title>WGS of actinomycetes isolated from Thailand.</title>
        <authorList>
            <person name="Thawai C."/>
        </authorList>
    </citation>
    <scope>NUCLEOTIDE SEQUENCE</scope>
    <source>
        <strain evidence="5">RCU-197</strain>
    </source>
</reference>
<dbReference type="InterPro" id="IPR013552">
    <property type="entry name" value="Thioester_dom"/>
</dbReference>
<comment type="caution">
    <text evidence="5">The sequence shown here is derived from an EMBL/GenBank/DDBJ whole genome shotgun (WGS) entry which is preliminary data.</text>
</comment>
<dbReference type="GO" id="GO:0004629">
    <property type="term" value="F:phospholipase C activity"/>
    <property type="evidence" value="ECO:0007669"/>
    <property type="project" value="InterPro"/>
</dbReference>
<feature type="domain" description="Thioester" evidence="4">
    <location>
        <begin position="78"/>
        <end position="178"/>
    </location>
</feature>
<evidence type="ECO:0000259" key="4">
    <source>
        <dbReference type="Pfam" id="PF08341"/>
    </source>
</evidence>
<organism evidence="5 6">
    <name type="scientific">Streptomyces actinomycinicus</name>
    <dbReference type="NCBI Taxonomy" id="1695166"/>
    <lineage>
        <taxon>Bacteria</taxon>
        <taxon>Bacillati</taxon>
        <taxon>Actinomycetota</taxon>
        <taxon>Actinomycetes</taxon>
        <taxon>Kitasatosporales</taxon>
        <taxon>Streptomycetaceae</taxon>
        <taxon>Streptomyces</taxon>
    </lineage>
</organism>
<sequence length="457" mass="46454">MGRTRSTGGVFRTVLLLTVGAVWGVAALTGTARADDNGAAATLGDFVHADEVEIQGEDGYELTAGTSSLTLDGQELQVYCIDLYHGAVDGAAYTETDWSNSTLSGNPDAGKIGWILGHSFPNLSPEQVAQSAGIDSLDEDTAAAGTQAAIWHFSDKVDAVPHDQAAARLTEWLTSHAEDAGEPKPTLQLSASTLAGNSNERIGPVTVTTSADTIGLTLDDSPDGVRIVDGQGHPVTSAGNGDQLYFSVPPGAASGRARLTATAVSPPTVGRAFKAVDGSSQTLILGGSAPVSVTAEVSVNWAEGSHDVIPAANAEEHCDKGGVLVTLQNSGDEPWSTTVAGQEAVVKPGGSADVLVKVREGDAYDIEVTGPGGFSKRFQGALKCTSSTFRPTPPAAAPGTSGSSGGGGLARTGGGSAPVVMGLVGVAAALTGILLLVVHHRGFRTSRAGQSRKSRRH</sequence>
<dbReference type="InterPro" id="IPR023849">
    <property type="entry name" value="TQXA_dom"/>
</dbReference>
<protein>
    <submittedName>
        <fullName evidence="5">Cys-Gln thioester bond-forming surface protein</fullName>
    </submittedName>
</protein>
<keyword evidence="2" id="KW-1133">Transmembrane helix</keyword>
<keyword evidence="2" id="KW-0812">Transmembrane</keyword>
<name>A0A937ES57_9ACTN</name>
<dbReference type="NCBIfam" id="TIGR03934">
    <property type="entry name" value="TQXA_dom"/>
    <property type="match status" value="1"/>
</dbReference>
<dbReference type="RefSeq" id="WP_201844113.1">
    <property type="nucleotide sequence ID" value="NZ_JAERRK010000036.1"/>
</dbReference>
<dbReference type="GO" id="GO:0016042">
    <property type="term" value="P:lipid catabolic process"/>
    <property type="evidence" value="ECO:0007669"/>
    <property type="project" value="InterPro"/>
</dbReference>
<evidence type="ECO:0000256" key="2">
    <source>
        <dbReference type="SAM" id="Phobius"/>
    </source>
</evidence>
<keyword evidence="2" id="KW-0472">Membrane</keyword>
<dbReference type="AlphaFoldDB" id="A0A937ES57"/>
<accession>A0A937ES57</accession>
<gene>
    <name evidence="5" type="ORF">JK359_37510</name>
</gene>
<evidence type="ECO:0000256" key="1">
    <source>
        <dbReference type="SAM" id="MobiDB-lite"/>
    </source>
</evidence>
<proteinExistence type="predicted"/>
<dbReference type="Pfam" id="PF08341">
    <property type="entry name" value="TED"/>
    <property type="match status" value="1"/>
</dbReference>
<keyword evidence="6" id="KW-1185">Reference proteome</keyword>
<feature type="transmembrane region" description="Helical" evidence="2">
    <location>
        <begin position="419"/>
        <end position="438"/>
    </location>
</feature>
<dbReference type="Pfam" id="PF05506">
    <property type="entry name" value="PLipase_C_C"/>
    <property type="match status" value="1"/>
</dbReference>
<feature type="domain" description="Bacterial phospholipase C C-terminal" evidence="3">
    <location>
        <begin position="314"/>
        <end position="380"/>
    </location>
</feature>
<evidence type="ECO:0000313" key="5">
    <source>
        <dbReference type="EMBL" id="MBL1087572.1"/>
    </source>
</evidence>
<feature type="region of interest" description="Disordered" evidence="1">
    <location>
        <begin position="386"/>
        <end position="410"/>
    </location>
</feature>
<evidence type="ECO:0000259" key="3">
    <source>
        <dbReference type="Pfam" id="PF05506"/>
    </source>
</evidence>
<dbReference type="InterPro" id="IPR008475">
    <property type="entry name" value="PLipase_C_C"/>
</dbReference>
<evidence type="ECO:0000313" key="6">
    <source>
        <dbReference type="Proteomes" id="UP000661858"/>
    </source>
</evidence>